<dbReference type="Pfam" id="PF03333">
    <property type="entry name" value="PapB"/>
    <property type="match status" value="1"/>
</dbReference>
<evidence type="ECO:0000256" key="2">
    <source>
        <dbReference type="ARBA" id="ARBA00023163"/>
    </source>
</evidence>
<dbReference type="InterPro" id="IPR053721">
    <property type="entry name" value="Fimbrial_Adhesin_Reg"/>
</dbReference>
<accession>A0ABT1BFJ5</accession>
<dbReference type="Gene3D" id="1.10.10.2690">
    <property type="match status" value="1"/>
</dbReference>
<dbReference type="RefSeq" id="WP_252839183.1">
    <property type="nucleotide sequence ID" value="NZ_JAJJVQ010000027.1"/>
</dbReference>
<protein>
    <submittedName>
        <fullName evidence="3">Adhesin biosynthesis transcription regulatory family protein</fullName>
    </submittedName>
</protein>
<keyword evidence="1" id="KW-0805">Transcription regulation</keyword>
<proteinExistence type="predicted"/>
<evidence type="ECO:0000313" key="3">
    <source>
        <dbReference type="EMBL" id="MCO5784667.1"/>
    </source>
</evidence>
<gene>
    <name evidence="3" type="ORF">LOD26_25735</name>
</gene>
<name>A0ABT1BFJ5_9ENTR</name>
<evidence type="ECO:0000256" key="1">
    <source>
        <dbReference type="ARBA" id="ARBA00023015"/>
    </source>
</evidence>
<dbReference type="EMBL" id="JAJJVQ010000027">
    <property type="protein sequence ID" value="MCO5784667.1"/>
    <property type="molecule type" value="Genomic_DNA"/>
</dbReference>
<feature type="non-terminal residue" evidence="3">
    <location>
        <position position="1"/>
    </location>
</feature>
<sequence length="116" mass="13387">KLNYQTGGTKMCIQRPQQSKYSASRSGRHFIPGTLEPGRVNICHFRLLIAMGITGKKNMQDALEEVLVRGLTRREACERHGVSQSHFSVKYRRLQMVNQTVVRMYPYIVSDIRMTE</sequence>
<reference evidence="3" key="1">
    <citation type="submission" date="2021-11" db="EMBL/GenBank/DDBJ databases">
        <title>Citrobacter meridianamericanus sp. nov. isolated from soil.</title>
        <authorList>
            <person name="Furlan J.P.R."/>
            <person name="Stehling E.G."/>
        </authorList>
    </citation>
    <scope>NUCLEOTIDE SEQUENCE</scope>
    <source>
        <strain evidence="3">BR102</strain>
    </source>
</reference>
<dbReference type="Proteomes" id="UP001139290">
    <property type="component" value="Unassembled WGS sequence"/>
</dbReference>
<comment type="caution">
    <text evidence="3">The sequence shown here is derived from an EMBL/GenBank/DDBJ whole genome shotgun (WGS) entry which is preliminary data.</text>
</comment>
<keyword evidence="4" id="KW-1185">Reference proteome</keyword>
<organism evidence="3 4">
    <name type="scientific">Citrobacter meridianamericanus</name>
    <dbReference type="NCBI Taxonomy" id="2894201"/>
    <lineage>
        <taxon>Bacteria</taxon>
        <taxon>Pseudomonadati</taxon>
        <taxon>Pseudomonadota</taxon>
        <taxon>Gammaproteobacteria</taxon>
        <taxon>Enterobacterales</taxon>
        <taxon>Enterobacteriaceae</taxon>
        <taxon>Citrobacter</taxon>
    </lineage>
</organism>
<evidence type="ECO:0000313" key="4">
    <source>
        <dbReference type="Proteomes" id="UP001139290"/>
    </source>
</evidence>
<dbReference type="InterPro" id="IPR004356">
    <property type="entry name" value="Adhesin_operon_reg_prot"/>
</dbReference>
<keyword evidence="2" id="KW-0804">Transcription</keyword>